<dbReference type="EMBL" id="GFTR01003498">
    <property type="protein sequence ID" value="JAW12928.1"/>
    <property type="molecule type" value="Transcribed_RNA"/>
</dbReference>
<feature type="chain" id="PRO_5013098604" evidence="2">
    <location>
        <begin position="22"/>
        <end position="208"/>
    </location>
</feature>
<keyword evidence="2" id="KW-0732">Signal</keyword>
<accession>A0A224XSY0</accession>
<evidence type="ECO:0000256" key="2">
    <source>
        <dbReference type="SAM" id="SignalP"/>
    </source>
</evidence>
<evidence type="ECO:0000313" key="3">
    <source>
        <dbReference type="EMBL" id="JAW12928.1"/>
    </source>
</evidence>
<protein>
    <submittedName>
        <fullName evidence="3">Putative secreted protein</fullName>
    </submittedName>
</protein>
<feature type="signal peptide" evidence="2">
    <location>
        <begin position="1"/>
        <end position="21"/>
    </location>
</feature>
<organism evidence="3">
    <name type="scientific">Panstrongylus lignarius</name>
    <dbReference type="NCBI Taxonomy" id="156445"/>
    <lineage>
        <taxon>Eukaryota</taxon>
        <taxon>Metazoa</taxon>
        <taxon>Ecdysozoa</taxon>
        <taxon>Arthropoda</taxon>
        <taxon>Hexapoda</taxon>
        <taxon>Insecta</taxon>
        <taxon>Pterygota</taxon>
        <taxon>Neoptera</taxon>
        <taxon>Paraneoptera</taxon>
        <taxon>Hemiptera</taxon>
        <taxon>Heteroptera</taxon>
        <taxon>Panheteroptera</taxon>
        <taxon>Cimicomorpha</taxon>
        <taxon>Reduviidae</taxon>
        <taxon>Triatominae</taxon>
        <taxon>Panstrongylus</taxon>
    </lineage>
</organism>
<sequence length="208" mass="23127">MTTSLLAISTALIALLGNADSMAIDGARSLSCCGRATYELQSDHIKLEAAQKKNDRANLETAATELQNSTLGGADTPTKEDDKPKMAKQQQKKKCTRSVEGQQNDQLVNIQNRIREHVALRDILTNAQMDNRKSFVKLQTNRKIIDSPINAENLDLSTKSPVPPEPLTALKRLVEADERSPDKYVDQKNIESVLKENKKCDKKKKTLN</sequence>
<dbReference type="AlphaFoldDB" id="A0A224XSY0"/>
<feature type="region of interest" description="Disordered" evidence="1">
    <location>
        <begin position="63"/>
        <end position="101"/>
    </location>
</feature>
<proteinExistence type="predicted"/>
<name>A0A224XSY0_9HEMI</name>
<evidence type="ECO:0000256" key="1">
    <source>
        <dbReference type="SAM" id="MobiDB-lite"/>
    </source>
</evidence>
<reference evidence="3" key="1">
    <citation type="journal article" date="2018" name="PLoS Negl. Trop. Dis.">
        <title>An insight into the salivary gland and fat body transcriptome of Panstrongylus lignarius (Hemiptera: Heteroptera), the main vector of Chagas disease in Peru.</title>
        <authorList>
            <person name="Nevoa J.C."/>
            <person name="Mendes M.T."/>
            <person name="da Silva M.V."/>
            <person name="Soares S.C."/>
            <person name="Oliveira C.J.F."/>
            <person name="Ribeiro J.M.C."/>
        </authorList>
    </citation>
    <scope>NUCLEOTIDE SEQUENCE</scope>
</reference>